<name>A0A8K1G2M3_9PASS</name>
<dbReference type="OrthoDB" id="9400281at2759"/>
<proteinExistence type="predicted"/>
<gene>
    <name evidence="1" type="ORF">HGM15179_016539</name>
</gene>
<evidence type="ECO:0000313" key="1">
    <source>
        <dbReference type="EMBL" id="TRZ10572.1"/>
    </source>
</evidence>
<evidence type="ECO:0000313" key="2">
    <source>
        <dbReference type="Proteomes" id="UP000796761"/>
    </source>
</evidence>
<dbReference type="EMBL" id="SWJQ01000839">
    <property type="protein sequence ID" value="TRZ10572.1"/>
    <property type="molecule type" value="Genomic_DNA"/>
</dbReference>
<accession>A0A8K1G2M3</accession>
<keyword evidence="2" id="KW-1185">Reference proteome</keyword>
<sequence>MTSHISLATPFPDIGQDAIGPLGHLGTLLGHVQLAVKQNPQVPFCLGTVQLHCAQPITLQGVIVAKMQLGILDSALGLTKLHFVRLCPSIQPFQVSLQSHPTFQQIDNLQIY</sequence>
<dbReference type="AlphaFoldDB" id="A0A8K1G2M3"/>
<reference evidence="1" key="1">
    <citation type="submission" date="2019-04" db="EMBL/GenBank/DDBJ databases">
        <title>Genome assembly of Zosterops borbonicus 15179.</title>
        <authorList>
            <person name="Leroy T."/>
            <person name="Anselmetti Y."/>
            <person name="Tilak M.-K."/>
            <person name="Nabholz B."/>
        </authorList>
    </citation>
    <scope>NUCLEOTIDE SEQUENCE</scope>
    <source>
        <strain evidence="1">HGM_15179</strain>
        <tissue evidence="1">Muscle</tissue>
    </source>
</reference>
<protein>
    <submittedName>
        <fullName evidence="1">Uncharacterized protein</fullName>
    </submittedName>
</protein>
<organism evidence="1 2">
    <name type="scientific">Zosterops borbonicus</name>
    <dbReference type="NCBI Taxonomy" id="364589"/>
    <lineage>
        <taxon>Eukaryota</taxon>
        <taxon>Metazoa</taxon>
        <taxon>Chordata</taxon>
        <taxon>Craniata</taxon>
        <taxon>Vertebrata</taxon>
        <taxon>Euteleostomi</taxon>
        <taxon>Archelosauria</taxon>
        <taxon>Archosauria</taxon>
        <taxon>Dinosauria</taxon>
        <taxon>Saurischia</taxon>
        <taxon>Theropoda</taxon>
        <taxon>Coelurosauria</taxon>
        <taxon>Aves</taxon>
        <taxon>Neognathae</taxon>
        <taxon>Neoaves</taxon>
        <taxon>Telluraves</taxon>
        <taxon>Australaves</taxon>
        <taxon>Passeriformes</taxon>
        <taxon>Sylvioidea</taxon>
        <taxon>Zosteropidae</taxon>
        <taxon>Zosterops</taxon>
    </lineage>
</organism>
<dbReference type="Proteomes" id="UP000796761">
    <property type="component" value="Unassembled WGS sequence"/>
</dbReference>
<comment type="caution">
    <text evidence="1">The sequence shown here is derived from an EMBL/GenBank/DDBJ whole genome shotgun (WGS) entry which is preliminary data.</text>
</comment>